<dbReference type="InterPro" id="IPR002078">
    <property type="entry name" value="Sigma_54_int"/>
</dbReference>
<dbReference type="KEGG" id="sus:Acid_7913"/>
<name>Q01NG3_SOLUE</name>
<dbReference type="InterPro" id="IPR025662">
    <property type="entry name" value="Sigma_54_int_dom_ATP-bd_1"/>
</dbReference>
<reference evidence="8" key="1">
    <citation type="submission" date="2006-10" db="EMBL/GenBank/DDBJ databases">
        <title>Complete sequence of Solibacter usitatus Ellin6076.</title>
        <authorList>
            <consortium name="US DOE Joint Genome Institute"/>
            <person name="Copeland A."/>
            <person name="Lucas S."/>
            <person name="Lapidus A."/>
            <person name="Barry K."/>
            <person name="Detter J.C."/>
            <person name="Glavina del Rio T."/>
            <person name="Hammon N."/>
            <person name="Israni S."/>
            <person name="Dalin E."/>
            <person name="Tice H."/>
            <person name="Pitluck S."/>
            <person name="Thompson L.S."/>
            <person name="Brettin T."/>
            <person name="Bruce D."/>
            <person name="Han C."/>
            <person name="Tapia R."/>
            <person name="Gilna P."/>
            <person name="Schmutz J."/>
            <person name="Larimer F."/>
            <person name="Land M."/>
            <person name="Hauser L."/>
            <person name="Kyrpides N."/>
            <person name="Mikhailova N."/>
            <person name="Janssen P.H."/>
            <person name="Kuske C.R."/>
            <person name="Richardson P."/>
        </authorList>
    </citation>
    <scope>NUCLEOTIDE SEQUENCE</scope>
    <source>
        <strain evidence="8">Ellin6076</strain>
    </source>
</reference>
<dbReference type="GO" id="GO:0003677">
    <property type="term" value="F:DNA binding"/>
    <property type="evidence" value="ECO:0007669"/>
    <property type="project" value="UniProtKB-KW"/>
</dbReference>
<dbReference type="GO" id="GO:0006355">
    <property type="term" value="P:regulation of DNA-templated transcription"/>
    <property type="evidence" value="ECO:0007669"/>
    <property type="project" value="InterPro"/>
</dbReference>
<dbReference type="Pfam" id="PF00158">
    <property type="entry name" value="Sigma54_activat"/>
    <property type="match status" value="1"/>
</dbReference>
<dbReference type="PANTHER" id="PTHR32071:SF123">
    <property type="entry name" value="DNA-BINDING TRANSCRIPTIONAL ACTIVATOR HYFR-RELATED"/>
    <property type="match status" value="1"/>
</dbReference>
<dbReference type="InterPro" id="IPR009057">
    <property type="entry name" value="Homeodomain-like_sf"/>
</dbReference>
<evidence type="ECO:0000256" key="3">
    <source>
        <dbReference type="ARBA" id="ARBA00023015"/>
    </source>
</evidence>
<dbReference type="Gene3D" id="1.10.10.60">
    <property type="entry name" value="Homeodomain-like"/>
    <property type="match status" value="1"/>
</dbReference>
<dbReference type="Gene3D" id="3.30.450.40">
    <property type="match status" value="2"/>
</dbReference>
<dbReference type="STRING" id="234267.Acid_7913"/>
<dbReference type="Gene3D" id="3.40.50.300">
    <property type="entry name" value="P-loop containing nucleotide triphosphate hydrolases"/>
    <property type="match status" value="1"/>
</dbReference>
<dbReference type="SMART" id="SM00065">
    <property type="entry name" value="GAF"/>
    <property type="match status" value="2"/>
</dbReference>
<evidence type="ECO:0000256" key="4">
    <source>
        <dbReference type="ARBA" id="ARBA00023125"/>
    </source>
</evidence>
<dbReference type="SMART" id="SM00382">
    <property type="entry name" value="AAA"/>
    <property type="match status" value="1"/>
</dbReference>
<sequence length="668" mass="74836">MAESISARRQLSTLFSDLSRLLKRLVPFDFISLTLVDHKERVVRLHILETDEPVVGTPSGGTPFEETPTIVALETRRPYYIPDVAAEQRFPVIREILQANHIQSACILPLFTAQRELGGLHFGSLTKDAYSPQDIEFMGQVARQVAVAVDNALNSESAIAYEAQLSRERDRLRALLEVNNAVVTCLETGQLFDAIAGSLRRRFGVDYASLLIYDPEIQALRLKMLDFPESTGAIQQDAVVELDDTLAGHVYRTREGRIFNLQQIREVSPTTFELFTREGIQSLCSVPLLLRGAALGTLNVGSRQPDRFHADDLQFFTQVAAQVAIALDNALSYQRIEELNTRLAEEKIYLEDEIRTDNRFEEIVGQSRALKTILKQVETVAPTDSTVLIYGETGTGKELLARAIHDLSSRKQGTFVKLNCAAIPTGLLESELFGHEKGAFTGAIAQRIGRFELAHRGTIFLDEVAEIPIELQSKLLRVLQEREFERLGSSRTIRTDARLVAATNRDLAEMVEAREFRADLYYRLNVFPITVPPLRDRHDDIPILVQYFVQQYARRMNRRITSIPTESMNALARYHWPGNIRELQNFIERAVILTTGSTLNLPVRELKRAAGGASVITLETAERDAIIRALRDASGKVGGDHGAAAKLGMKRTTLQAKMRKLGIDTKSF</sequence>
<keyword evidence="6" id="KW-0804">Transcription</keyword>
<keyword evidence="4" id="KW-0238">DNA-binding</keyword>
<proteinExistence type="predicted"/>
<evidence type="ECO:0000256" key="6">
    <source>
        <dbReference type="ARBA" id="ARBA00023163"/>
    </source>
</evidence>
<dbReference type="Pfam" id="PF13185">
    <property type="entry name" value="GAF_2"/>
    <property type="match status" value="2"/>
</dbReference>
<dbReference type="InterPro" id="IPR029016">
    <property type="entry name" value="GAF-like_dom_sf"/>
</dbReference>
<evidence type="ECO:0000256" key="1">
    <source>
        <dbReference type="ARBA" id="ARBA00022741"/>
    </source>
</evidence>
<dbReference type="HOGENOM" id="CLU_000445_95_2_0"/>
<dbReference type="PROSITE" id="PS50045">
    <property type="entry name" value="SIGMA54_INTERACT_4"/>
    <property type="match status" value="1"/>
</dbReference>
<dbReference type="FunFam" id="1.10.8.60:FF:000014">
    <property type="entry name" value="DNA-binding transcriptional regulator NtrC"/>
    <property type="match status" value="1"/>
</dbReference>
<evidence type="ECO:0000256" key="5">
    <source>
        <dbReference type="ARBA" id="ARBA00023159"/>
    </source>
</evidence>
<dbReference type="PANTHER" id="PTHR32071">
    <property type="entry name" value="TRANSCRIPTIONAL REGULATORY PROTEIN"/>
    <property type="match status" value="1"/>
</dbReference>
<keyword evidence="1" id="KW-0547">Nucleotide-binding</keyword>
<dbReference type="AlphaFoldDB" id="Q01NG3"/>
<protein>
    <submittedName>
        <fullName evidence="8">Transcriptional regulator, NifA subfamily, Fis Family</fullName>
    </submittedName>
</protein>
<dbReference type="Gene3D" id="1.10.8.60">
    <property type="match status" value="1"/>
</dbReference>
<dbReference type="InterPro" id="IPR058031">
    <property type="entry name" value="AAA_lid_NorR"/>
</dbReference>
<accession>Q01NG3</accession>
<dbReference type="GO" id="GO:0005524">
    <property type="term" value="F:ATP binding"/>
    <property type="evidence" value="ECO:0007669"/>
    <property type="project" value="UniProtKB-KW"/>
</dbReference>
<dbReference type="eggNOG" id="COG2203">
    <property type="taxonomic scope" value="Bacteria"/>
</dbReference>
<organism evidence="8">
    <name type="scientific">Solibacter usitatus (strain Ellin6076)</name>
    <dbReference type="NCBI Taxonomy" id="234267"/>
    <lineage>
        <taxon>Bacteria</taxon>
        <taxon>Pseudomonadati</taxon>
        <taxon>Acidobacteriota</taxon>
        <taxon>Terriglobia</taxon>
        <taxon>Bryobacterales</taxon>
        <taxon>Solibacteraceae</taxon>
        <taxon>Candidatus Solibacter</taxon>
    </lineage>
</organism>
<dbReference type="EMBL" id="CP000473">
    <property type="protein sequence ID" value="ABJ88807.1"/>
    <property type="molecule type" value="Genomic_DNA"/>
</dbReference>
<keyword evidence="3" id="KW-0805">Transcription regulation</keyword>
<keyword evidence="2" id="KW-0067">ATP-binding</keyword>
<dbReference type="InterPro" id="IPR003018">
    <property type="entry name" value="GAF"/>
</dbReference>
<dbReference type="SUPFAM" id="SSF52540">
    <property type="entry name" value="P-loop containing nucleoside triphosphate hydrolases"/>
    <property type="match status" value="1"/>
</dbReference>
<dbReference type="InterPro" id="IPR003593">
    <property type="entry name" value="AAA+_ATPase"/>
</dbReference>
<dbReference type="InParanoid" id="Q01NG3"/>
<feature type="domain" description="Sigma-54 factor interaction" evidence="7">
    <location>
        <begin position="363"/>
        <end position="592"/>
    </location>
</feature>
<dbReference type="FunFam" id="3.40.50.300:FF:000006">
    <property type="entry name" value="DNA-binding transcriptional regulator NtrC"/>
    <property type="match status" value="1"/>
</dbReference>
<dbReference type="InterPro" id="IPR025944">
    <property type="entry name" value="Sigma_54_int_dom_CS"/>
</dbReference>
<gene>
    <name evidence="8" type="ordered locus">Acid_7913</name>
</gene>
<evidence type="ECO:0000256" key="2">
    <source>
        <dbReference type="ARBA" id="ARBA00022840"/>
    </source>
</evidence>
<dbReference type="PROSITE" id="PS00688">
    <property type="entry name" value="SIGMA54_INTERACT_3"/>
    <property type="match status" value="1"/>
</dbReference>
<dbReference type="InterPro" id="IPR027417">
    <property type="entry name" value="P-loop_NTPase"/>
</dbReference>
<dbReference type="PROSITE" id="PS00675">
    <property type="entry name" value="SIGMA54_INTERACT_1"/>
    <property type="match status" value="1"/>
</dbReference>
<dbReference type="SUPFAM" id="SSF55781">
    <property type="entry name" value="GAF domain-like"/>
    <property type="match status" value="2"/>
</dbReference>
<dbReference type="SUPFAM" id="SSF46689">
    <property type="entry name" value="Homeodomain-like"/>
    <property type="match status" value="1"/>
</dbReference>
<dbReference type="Pfam" id="PF25601">
    <property type="entry name" value="AAA_lid_14"/>
    <property type="match status" value="1"/>
</dbReference>
<dbReference type="eggNOG" id="COG3604">
    <property type="taxonomic scope" value="Bacteria"/>
</dbReference>
<dbReference type="CDD" id="cd00009">
    <property type="entry name" value="AAA"/>
    <property type="match status" value="1"/>
</dbReference>
<evidence type="ECO:0000313" key="8">
    <source>
        <dbReference type="EMBL" id="ABJ88807.1"/>
    </source>
</evidence>
<evidence type="ECO:0000259" key="7">
    <source>
        <dbReference type="PROSITE" id="PS50045"/>
    </source>
</evidence>
<dbReference type="FunCoup" id="Q01NG3">
    <property type="interactions" value="26"/>
</dbReference>
<keyword evidence="5" id="KW-0010">Activator</keyword>